<dbReference type="AlphaFoldDB" id="A0A645J860"/>
<accession>A0A645J860</accession>
<protein>
    <submittedName>
        <fullName evidence="1">Uncharacterized protein</fullName>
    </submittedName>
</protein>
<name>A0A645J860_9ZZZZ</name>
<evidence type="ECO:0000313" key="1">
    <source>
        <dbReference type="EMBL" id="MPN59616.1"/>
    </source>
</evidence>
<reference evidence="1" key="1">
    <citation type="submission" date="2019-08" db="EMBL/GenBank/DDBJ databases">
        <authorList>
            <person name="Kucharzyk K."/>
            <person name="Murdoch R.W."/>
            <person name="Higgins S."/>
            <person name="Loffler F."/>
        </authorList>
    </citation>
    <scope>NUCLEOTIDE SEQUENCE</scope>
</reference>
<proteinExistence type="predicted"/>
<organism evidence="1">
    <name type="scientific">bioreactor metagenome</name>
    <dbReference type="NCBI Taxonomy" id="1076179"/>
    <lineage>
        <taxon>unclassified sequences</taxon>
        <taxon>metagenomes</taxon>
        <taxon>ecological metagenomes</taxon>
    </lineage>
</organism>
<sequence>MIGSHDEIVGIGRSKLSNQLLQFIQSISTSNEHPFLRVTAVPDLVDDVVIDINYLVVSHIGTELFTLHSKNCLRIKNGSLAFQCFLQNLLPVCLSHS</sequence>
<gene>
    <name evidence="1" type="ORF">SDC9_207337</name>
</gene>
<comment type="caution">
    <text evidence="1">The sequence shown here is derived from an EMBL/GenBank/DDBJ whole genome shotgun (WGS) entry which is preliminary data.</text>
</comment>
<dbReference type="EMBL" id="VSSQ01133827">
    <property type="protein sequence ID" value="MPN59616.1"/>
    <property type="molecule type" value="Genomic_DNA"/>
</dbReference>